<dbReference type="EMBL" id="JADMKS010000004">
    <property type="protein sequence ID" value="MBF6637098.1"/>
    <property type="molecule type" value="Genomic_DNA"/>
</dbReference>
<dbReference type="InterPro" id="IPR046883">
    <property type="entry name" value="T6SS_FHA_C"/>
</dbReference>
<evidence type="ECO:0000259" key="1">
    <source>
        <dbReference type="PROSITE" id="PS50006"/>
    </source>
</evidence>
<reference evidence="2" key="2">
    <citation type="submission" date="2022-09" db="EMBL/GenBank/DDBJ databases">
        <title>Rouxiella aceris sp. nov., isolated from tree sap and emended description of the genus Rhouxiella.</title>
        <authorList>
            <person name="Kim I.S."/>
        </authorList>
    </citation>
    <scope>NUCLEOTIDE SEQUENCE</scope>
    <source>
        <strain evidence="2">SAP-2</strain>
    </source>
</reference>
<dbReference type="Gene3D" id="2.60.200.20">
    <property type="match status" value="1"/>
</dbReference>
<dbReference type="InterPro" id="IPR008984">
    <property type="entry name" value="SMAD_FHA_dom_sf"/>
</dbReference>
<dbReference type="CDD" id="cd00060">
    <property type="entry name" value="FHA"/>
    <property type="match status" value="1"/>
</dbReference>
<protein>
    <submittedName>
        <fullName evidence="2">Type VI secretion system-associated FHA domain protein TagH</fullName>
    </submittedName>
</protein>
<comment type="caution">
    <text evidence="2">The sequence shown here is derived from an EMBL/GenBank/DDBJ whole genome shotgun (WGS) entry which is preliminary data.</text>
</comment>
<dbReference type="SUPFAM" id="SSF49879">
    <property type="entry name" value="SMAD/FHA domain"/>
    <property type="match status" value="1"/>
</dbReference>
<proteinExistence type="predicted"/>
<dbReference type="Pfam" id="PF00498">
    <property type="entry name" value="FHA"/>
    <property type="match status" value="1"/>
</dbReference>
<dbReference type="InterPro" id="IPR000253">
    <property type="entry name" value="FHA_dom"/>
</dbReference>
<organism evidence="2 3">
    <name type="scientific">Rouxiella silvae</name>
    <dbReference type="NCBI Taxonomy" id="1646373"/>
    <lineage>
        <taxon>Bacteria</taxon>
        <taxon>Pseudomonadati</taxon>
        <taxon>Pseudomonadota</taxon>
        <taxon>Gammaproteobacteria</taxon>
        <taxon>Enterobacterales</taxon>
        <taxon>Yersiniaceae</taxon>
        <taxon>Rouxiella</taxon>
    </lineage>
</organism>
<sequence>MRFTLVKSKNGVQPPQTSCDFAPPGGTIGRSEDNNFTLPDENRAISRLQALVHISAEGECRLTNRGNVINVEFNGIPLERGRQIELQDGDQLGIGDYLIAVSSLHQNTAPHAESVKNPNPLPSNLSSTATANVPGEIWDSLADEFSVASTAETPDHAAVQAHKASDNPLTELAREELNPTDPLSQVQNPASLHQLNKRETDPTRLFTADSPFEQEHILKNSTPSTLLTHEALPTQSGPAQQQEIDPLALFGGASSSAENSDPFGLMVDNAQPLTPPEHFQAAPAEPEPLPPPQIKPQPAAVEKIDEAPLIPLLVQEPSPAPEEKIAPQPSLSAGRMSIDPVSYQRQPARQKSHDNAMLEGNLLQGLLEGIGLNEMHNQPEFGEEQLRLLGQVVSLFSQGTVALLSSRSMLKRGVKAEMTMILDEANNPFKLLPSGKTVLMQMFGTQMPGFMQPEQAVRDALIDLQAHQLGMIAGIRAIIAAMLQSFNPELLEIRAREEGQLPRMALSTKRKAALWDYFIKNYQKTSGEIEDDFHTLFGEAFLHAYDVEVDQYKDLQTKQGK</sequence>
<evidence type="ECO:0000313" key="2">
    <source>
        <dbReference type="EMBL" id="MBF6637098.1"/>
    </source>
</evidence>
<dbReference type="PROSITE" id="PS50006">
    <property type="entry name" value="FHA_DOMAIN"/>
    <property type="match status" value="1"/>
</dbReference>
<reference evidence="2" key="1">
    <citation type="submission" date="2020-11" db="EMBL/GenBank/DDBJ databases">
        <authorList>
            <person name="Lee S.D."/>
        </authorList>
    </citation>
    <scope>NUCLEOTIDE SEQUENCE</scope>
    <source>
        <strain evidence="2">SAP-2</strain>
    </source>
</reference>
<dbReference type="AlphaFoldDB" id="A0AA40X1M3"/>
<feature type="domain" description="FHA" evidence="1">
    <location>
        <begin position="26"/>
        <end position="83"/>
    </location>
</feature>
<dbReference type="Proteomes" id="UP000705283">
    <property type="component" value="Unassembled WGS sequence"/>
</dbReference>
<name>A0AA40X1M3_9GAMM</name>
<evidence type="ECO:0000313" key="3">
    <source>
        <dbReference type="Proteomes" id="UP000705283"/>
    </source>
</evidence>
<accession>A0AA40X1M3</accession>
<dbReference type="InterPro" id="IPR017735">
    <property type="entry name" value="T6SS_FHA"/>
</dbReference>
<dbReference type="RefSeq" id="WP_194977978.1">
    <property type="nucleotide sequence ID" value="NZ_JADMKS010000004.1"/>
</dbReference>
<dbReference type="Pfam" id="PF20232">
    <property type="entry name" value="T6SS_FHA_C"/>
    <property type="match status" value="1"/>
</dbReference>
<dbReference type="NCBIfam" id="TIGR03354">
    <property type="entry name" value="VI_FHA"/>
    <property type="match status" value="1"/>
</dbReference>
<gene>
    <name evidence="2" type="primary">tagH</name>
    <name evidence="2" type="ORF">ITX54_10590</name>
</gene>